<reference evidence="2 3" key="1">
    <citation type="submission" date="2014-11" db="EMBL/GenBank/DDBJ databases">
        <authorList>
            <person name="Zhu J."/>
            <person name="Qi W."/>
            <person name="Song R."/>
        </authorList>
    </citation>
    <scope>NUCLEOTIDE SEQUENCE [LARGE SCALE GENOMIC DNA]</scope>
</reference>
<dbReference type="VEuPathDB" id="CryptoDB:Vbra_16643"/>
<evidence type="ECO:0000256" key="1">
    <source>
        <dbReference type="SAM" id="MobiDB-lite"/>
    </source>
</evidence>
<dbReference type="SUPFAM" id="SSF52047">
    <property type="entry name" value="RNI-like"/>
    <property type="match status" value="2"/>
</dbReference>
<dbReference type="AlphaFoldDB" id="A0A0G4G0Q3"/>
<dbReference type="Proteomes" id="UP000041254">
    <property type="component" value="Unassembled WGS sequence"/>
</dbReference>
<feature type="compositionally biased region" description="Low complexity" evidence="1">
    <location>
        <begin position="414"/>
        <end position="425"/>
    </location>
</feature>
<dbReference type="EMBL" id="CDMY01000542">
    <property type="protein sequence ID" value="CEM21653.1"/>
    <property type="molecule type" value="Genomic_DNA"/>
</dbReference>
<dbReference type="InterPro" id="IPR032675">
    <property type="entry name" value="LRR_dom_sf"/>
</dbReference>
<proteinExistence type="predicted"/>
<feature type="region of interest" description="Disordered" evidence="1">
    <location>
        <begin position="381"/>
        <end position="436"/>
    </location>
</feature>
<gene>
    <name evidence="2" type="ORF">Vbra_16643</name>
</gene>
<evidence type="ECO:0008006" key="4">
    <source>
        <dbReference type="Google" id="ProtNLM"/>
    </source>
</evidence>
<keyword evidence="3" id="KW-1185">Reference proteome</keyword>
<organism evidence="2 3">
    <name type="scientific">Vitrella brassicaformis (strain CCMP3155)</name>
    <dbReference type="NCBI Taxonomy" id="1169540"/>
    <lineage>
        <taxon>Eukaryota</taxon>
        <taxon>Sar</taxon>
        <taxon>Alveolata</taxon>
        <taxon>Colpodellida</taxon>
        <taxon>Vitrellaceae</taxon>
        <taxon>Vitrella</taxon>
    </lineage>
</organism>
<accession>A0A0G4G0Q3</accession>
<protein>
    <recommendedName>
        <fullName evidence="4">F-box domain-containing protein</fullName>
    </recommendedName>
</protein>
<evidence type="ECO:0000313" key="3">
    <source>
        <dbReference type="Proteomes" id="UP000041254"/>
    </source>
</evidence>
<sequence>MDCTDDSPACSLPSDVTRSALLPALSFDKLAALSAADKTSREALEQETFWQSESNAVVEIDTRDVRSAKDTTVHKLRHKWPDWLKAAVMCGRNLSLTGELYIPVSYVLASNLEELTLTHSDIDDEDLTALIACRPSLMRLSFIECPNITELGVTMISKHNDGLQELALVGCGNILQSGQSHQSSEGYLLPPFLTSLTDVANGLPALHTCGRALIAPAHGRALLVSAHHRVLQSNQSNMTSGLNRLSGLTRLSVSLLPFESLGLLAHAPNLTVLHMEVGCSANDSSSASVSSLRCVAGLRVLKVVFSSCPRELQDIGSLSSLKQMHTCHIKIMQPHATRRRPTPTNVCVVMQQLSTVPSLASASLVGLEYIPSITMISPPPSPLTDTAMGVDRDPLPPPVPMLHTPEPRDIRHVSSPGSNSGGSASQTSHDTNPQIDGLVTPISFGRDQAVALRSCETLESVGEVLNPSCEFWSFFNARGGTTLSMLHIKLSRLDAVLSPGVLTAYPNLTHIHLCIDVHAALLIRHVVCSSSLHAFLANVATFLQALDPTKHSASVLFVANFICRVDTFTTSFDEPDVESSTKSVLTSQSSVSLVSLSEPSLTEAEVQAIHEWKEQMDAMWSHTDNLTLDVVNCSDMSGETLDEFCIA</sequence>
<evidence type="ECO:0000313" key="2">
    <source>
        <dbReference type="EMBL" id="CEM21653.1"/>
    </source>
</evidence>
<name>A0A0G4G0Q3_VITBC</name>
<dbReference type="Gene3D" id="3.80.10.10">
    <property type="entry name" value="Ribonuclease Inhibitor"/>
    <property type="match status" value="1"/>
</dbReference>
<dbReference type="InParanoid" id="A0A0G4G0Q3"/>